<dbReference type="EMBL" id="JACIEC010000002">
    <property type="protein sequence ID" value="MBB4143991.1"/>
    <property type="molecule type" value="Genomic_DNA"/>
</dbReference>
<reference evidence="3 4" key="1">
    <citation type="submission" date="2020-08" db="EMBL/GenBank/DDBJ databases">
        <title>Genomic Encyclopedia of Type Strains, Phase IV (KMG-IV): sequencing the most valuable type-strain genomes for metagenomic binning, comparative biology and taxonomic classification.</title>
        <authorList>
            <person name="Goeker M."/>
        </authorList>
    </citation>
    <scope>NUCLEOTIDE SEQUENCE [LARGE SCALE GENOMIC DNA]</scope>
    <source>
        <strain evidence="3 4">DSM 29514</strain>
    </source>
</reference>
<evidence type="ECO:0000313" key="4">
    <source>
        <dbReference type="Proteomes" id="UP000519897"/>
    </source>
</evidence>
<comment type="caution">
    <text evidence="3">The sequence shown here is derived from an EMBL/GenBank/DDBJ whole genome shotgun (WGS) entry which is preliminary data.</text>
</comment>
<dbReference type="InterPro" id="IPR023577">
    <property type="entry name" value="CYTH_domain"/>
</dbReference>
<dbReference type="SMART" id="SM01118">
    <property type="entry name" value="CYTH"/>
    <property type="match status" value="1"/>
</dbReference>
<dbReference type="PANTHER" id="PTHR40114">
    <property type="entry name" value="SLR0698 PROTEIN"/>
    <property type="match status" value="1"/>
</dbReference>
<dbReference type="Proteomes" id="UP000519897">
    <property type="component" value="Unassembled WGS sequence"/>
</dbReference>
<dbReference type="Pfam" id="PF01928">
    <property type="entry name" value="CYTH"/>
    <property type="match status" value="1"/>
</dbReference>
<proteinExistence type="predicted"/>
<keyword evidence="4" id="KW-1185">Reference proteome</keyword>
<dbReference type="PROSITE" id="PS51707">
    <property type="entry name" value="CYTH"/>
    <property type="match status" value="1"/>
</dbReference>
<protein>
    <submittedName>
        <fullName evidence="3">CYTH domain-containing protein</fullName>
    </submittedName>
</protein>
<feature type="domain" description="CYTH" evidence="2">
    <location>
        <begin position="2"/>
        <end position="148"/>
    </location>
</feature>
<dbReference type="InterPro" id="IPR033469">
    <property type="entry name" value="CYTH-like_dom_sf"/>
</dbReference>
<evidence type="ECO:0000313" key="3">
    <source>
        <dbReference type="EMBL" id="MBB4143991.1"/>
    </source>
</evidence>
<dbReference type="SUPFAM" id="SSF55154">
    <property type="entry name" value="CYTH-like phosphatases"/>
    <property type="match status" value="1"/>
</dbReference>
<organism evidence="3 4">
    <name type="scientific">Rhizobium rhizoryzae</name>
    <dbReference type="NCBI Taxonomy" id="451876"/>
    <lineage>
        <taxon>Bacteria</taxon>
        <taxon>Pseudomonadati</taxon>
        <taxon>Pseudomonadota</taxon>
        <taxon>Alphaproteobacteria</taxon>
        <taxon>Hyphomicrobiales</taxon>
        <taxon>Rhizobiaceae</taxon>
        <taxon>Rhizobium/Agrobacterium group</taxon>
        <taxon>Rhizobium</taxon>
    </lineage>
</organism>
<dbReference type="InterPro" id="IPR012042">
    <property type="entry name" value="NeuTTM/CthTTM-like"/>
</dbReference>
<evidence type="ECO:0000256" key="1">
    <source>
        <dbReference type="PIRSR" id="PIRSR016487-1"/>
    </source>
</evidence>
<feature type="active site" description="Proton acceptor" evidence="1">
    <location>
        <position position="30"/>
    </location>
</feature>
<dbReference type="PIRSF" id="PIRSF016487">
    <property type="entry name" value="CYTH_UCP016487"/>
    <property type="match status" value="1"/>
</dbReference>
<dbReference type="CDD" id="cd07891">
    <property type="entry name" value="CYTH-like_CthTTM-like_1"/>
    <property type="match status" value="1"/>
</dbReference>
<name>A0A7W6LGW6_9HYPH</name>
<evidence type="ECO:0000259" key="2">
    <source>
        <dbReference type="PROSITE" id="PS51707"/>
    </source>
</evidence>
<sequence length="165" mass="18776">MAKEIERKFLVRSDEWRTRAVSSAKLMQAYITVNEDRNVRVRLIDGTSARLTIKVGKSAMVRDEFEYEIPVQDAEELTSSAIGIVIEKVRHRVPIAGKTFEIDVYEGFYSGLVVAEVELESEEDHFERPSWLGEEVTGDRRYSNMMLATNDLASELIHGVSHQAL</sequence>
<accession>A0A7W6LGW6</accession>
<gene>
    <name evidence="3" type="ORF">GGQ72_002543</name>
</gene>
<dbReference type="AlphaFoldDB" id="A0A7W6LGW6"/>
<dbReference type="RefSeq" id="WP_165134625.1">
    <property type="nucleotide sequence ID" value="NZ_CP049250.1"/>
</dbReference>
<dbReference type="Gene3D" id="2.40.320.10">
    <property type="entry name" value="Hypothetical Protein Pfu-838710-001"/>
    <property type="match status" value="1"/>
</dbReference>
<dbReference type="PANTHER" id="PTHR40114:SF1">
    <property type="entry name" value="SLR0698 PROTEIN"/>
    <property type="match status" value="1"/>
</dbReference>